<sequence length="115" mass="12309">MKQSRKMNSKCRTGVALLLLGVGFLVFVFSSRPSVFDDQSENKHGSLSTGRHASEAMAITDYNISPKPARLRGENWAKSSAPKRRSLLQTPTPGGGRPSPPVPSLRAPPPAPASN</sequence>
<organism evidence="2 3">
    <name type="scientific">Ceratodon purpureus</name>
    <name type="common">Fire moss</name>
    <name type="synonym">Dicranum purpureum</name>
    <dbReference type="NCBI Taxonomy" id="3225"/>
    <lineage>
        <taxon>Eukaryota</taxon>
        <taxon>Viridiplantae</taxon>
        <taxon>Streptophyta</taxon>
        <taxon>Embryophyta</taxon>
        <taxon>Bryophyta</taxon>
        <taxon>Bryophytina</taxon>
        <taxon>Bryopsida</taxon>
        <taxon>Dicranidae</taxon>
        <taxon>Pseudoditrichales</taxon>
        <taxon>Ditrichaceae</taxon>
        <taxon>Ceratodon</taxon>
    </lineage>
</organism>
<evidence type="ECO:0000313" key="3">
    <source>
        <dbReference type="Proteomes" id="UP000822688"/>
    </source>
</evidence>
<keyword evidence="3" id="KW-1185">Reference proteome</keyword>
<evidence type="ECO:0000256" key="1">
    <source>
        <dbReference type="SAM" id="MobiDB-lite"/>
    </source>
</evidence>
<dbReference type="AlphaFoldDB" id="A0A8T0HIL6"/>
<proteinExistence type="predicted"/>
<protein>
    <submittedName>
        <fullName evidence="2">Uncharacterized protein</fullName>
    </submittedName>
</protein>
<evidence type="ECO:0000313" key="2">
    <source>
        <dbReference type="EMBL" id="KAG0570599.1"/>
    </source>
</evidence>
<gene>
    <name evidence="2" type="ORF">KC19_6G174000</name>
</gene>
<name>A0A8T0HIL6_CERPU</name>
<feature type="compositionally biased region" description="Pro residues" evidence="1">
    <location>
        <begin position="98"/>
        <end position="115"/>
    </location>
</feature>
<feature type="region of interest" description="Disordered" evidence="1">
    <location>
        <begin position="35"/>
        <end position="56"/>
    </location>
</feature>
<reference evidence="2 3" key="1">
    <citation type="submission" date="2020-06" db="EMBL/GenBank/DDBJ databases">
        <title>WGS assembly of Ceratodon purpureus strain R40.</title>
        <authorList>
            <person name="Carey S.B."/>
            <person name="Jenkins J."/>
            <person name="Shu S."/>
            <person name="Lovell J.T."/>
            <person name="Sreedasyam A."/>
            <person name="Maumus F."/>
            <person name="Tiley G.P."/>
            <person name="Fernandez-Pozo N."/>
            <person name="Barry K."/>
            <person name="Chen C."/>
            <person name="Wang M."/>
            <person name="Lipzen A."/>
            <person name="Daum C."/>
            <person name="Saski C.A."/>
            <person name="Payton A.C."/>
            <person name="Mcbreen J.C."/>
            <person name="Conrad R.E."/>
            <person name="Kollar L.M."/>
            <person name="Olsson S."/>
            <person name="Huttunen S."/>
            <person name="Landis J.B."/>
            <person name="Wickett N.J."/>
            <person name="Johnson M.G."/>
            <person name="Rensing S.A."/>
            <person name="Grimwood J."/>
            <person name="Schmutz J."/>
            <person name="Mcdaniel S.F."/>
        </authorList>
    </citation>
    <scope>NUCLEOTIDE SEQUENCE [LARGE SCALE GENOMIC DNA]</scope>
    <source>
        <strain evidence="2 3">R40</strain>
    </source>
</reference>
<comment type="caution">
    <text evidence="2">The sequence shown here is derived from an EMBL/GenBank/DDBJ whole genome shotgun (WGS) entry which is preliminary data.</text>
</comment>
<dbReference type="EMBL" id="CM026427">
    <property type="protein sequence ID" value="KAG0570599.1"/>
    <property type="molecule type" value="Genomic_DNA"/>
</dbReference>
<feature type="region of interest" description="Disordered" evidence="1">
    <location>
        <begin position="68"/>
        <end position="115"/>
    </location>
</feature>
<accession>A0A8T0HIL6</accession>
<dbReference type="Proteomes" id="UP000822688">
    <property type="component" value="Chromosome 6"/>
</dbReference>